<keyword evidence="2" id="KW-1185">Reference proteome</keyword>
<accession>A0A1S1YT92</accession>
<sequence>MNFIHFLNSFINNEKLIIYYVDLKHTVKGYHEPNDSYSYSTKEALYKTFKRYIEKIEKEYELKSEKVFISSDDYEINKDKYDGFAQRRKKDILIEEDKGYYVGYRLLIDEEKLSVIAELFRLKNLRLNIDERSRLTSNPSFYFDNQ</sequence>
<dbReference type="AlphaFoldDB" id="A0A1S1YT92"/>
<evidence type="ECO:0000313" key="2">
    <source>
        <dbReference type="Proteomes" id="UP000179797"/>
    </source>
</evidence>
<dbReference type="RefSeq" id="WP_044218097.1">
    <property type="nucleotide sequence ID" value="NZ_JRYR02000002.1"/>
</dbReference>
<evidence type="ECO:0000313" key="1">
    <source>
        <dbReference type="EMBL" id="OHX64025.1"/>
    </source>
</evidence>
<dbReference type="EMBL" id="JRYR02000002">
    <property type="protein sequence ID" value="OHX64025.1"/>
    <property type="molecule type" value="Genomic_DNA"/>
</dbReference>
<dbReference type="Proteomes" id="UP000179797">
    <property type="component" value="Unassembled WGS sequence"/>
</dbReference>
<proteinExistence type="predicted"/>
<reference evidence="1 2" key="1">
    <citation type="journal article" date="2012" name="Int. J. Syst. Evol. Microbiol.">
        <title>Flammeovirga pacifica sp. nov., isolated from deep-sea sediment.</title>
        <authorList>
            <person name="Xu H."/>
            <person name="Fu Y."/>
            <person name="Yang N."/>
            <person name="Ding Z."/>
            <person name="Lai Q."/>
            <person name="Zeng R."/>
        </authorList>
    </citation>
    <scope>NUCLEOTIDE SEQUENCE [LARGE SCALE GENOMIC DNA]</scope>
    <source>
        <strain evidence="2">DSM 24597 / LMG 26175 / WPAGA1</strain>
    </source>
</reference>
<name>A0A1S1YT92_FLAPC</name>
<gene>
    <name evidence="1" type="ORF">NH26_20670</name>
</gene>
<comment type="caution">
    <text evidence="1">The sequence shown here is derived from an EMBL/GenBank/DDBJ whole genome shotgun (WGS) entry which is preliminary data.</text>
</comment>
<organism evidence="1 2">
    <name type="scientific">Flammeovirga pacifica</name>
    <dbReference type="NCBI Taxonomy" id="915059"/>
    <lineage>
        <taxon>Bacteria</taxon>
        <taxon>Pseudomonadati</taxon>
        <taxon>Bacteroidota</taxon>
        <taxon>Cytophagia</taxon>
        <taxon>Cytophagales</taxon>
        <taxon>Flammeovirgaceae</taxon>
        <taxon>Flammeovirga</taxon>
    </lineage>
</organism>
<dbReference type="OrthoDB" id="9855166at2"/>
<protein>
    <submittedName>
        <fullName evidence="1">Uncharacterized protein</fullName>
    </submittedName>
</protein>